<dbReference type="FunFam" id="1.10.10.60:FF:000023">
    <property type="entry name" value="protein REVEILLE 6 isoform X1"/>
    <property type="match status" value="1"/>
</dbReference>
<feature type="compositionally biased region" description="Basic and acidic residues" evidence="14">
    <location>
        <begin position="483"/>
        <end position="492"/>
    </location>
</feature>
<dbReference type="EMBL" id="OY731405">
    <property type="protein sequence ID" value="CAJ1970894.1"/>
    <property type="molecule type" value="Genomic_DNA"/>
</dbReference>
<feature type="compositionally biased region" description="Polar residues" evidence="14">
    <location>
        <begin position="273"/>
        <end position="321"/>
    </location>
</feature>
<feature type="domain" description="HTH myb-type" evidence="19">
    <location>
        <begin position="170"/>
        <end position="224"/>
    </location>
</feature>
<dbReference type="PRINTS" id="PR01226">
    <property type="entry name" value="EXPANSIN"/>
</dbReference>
<gene>
    <name evidence="20" type="ORF">AYBTSS11_LOCUS22887</name>
</gene>
<feature type="region of interest" description="Disordered" evidence="14">
    <location>
        <begin position="464"/>
        <end position="493"/>
    </location>
</feature>
<evidence type="ECO:0000256" key="9">
    <source>
        <dbReference type="ARBA" id="ARBA00023125"/>
    </source>
</evidence>
<evidence type="ECO:0000256" key="13">
    <source>
        <dbReference type="ARBA" id="ARBA00023316"/>
    </source>
</evidence>
<keyword evidence="6" id="KW-0964">Secreted</keyword>
<feature type="compositionally biased region" description="Basic residues" evidence="14">
    <location>
        <begin position="244"/>
        <end position="254"/>
    </location>
</feature>
<evidence type="ECO:0000256" key="5">
    <source>
        <dbReference type="ARBA" id="ARBA00022512"/>
    </source>
</evidence>
<dbReference type="SUPFAM" id="SSF49590">
    <property type="entry name" value="PHL pollen allergen"/>
    <property type="match status" value="1"/>
</dbReference>
<evidence type="ECO:0000313" key="21">
    <source>
        <dbReference type="Proteomes" id="UP001189624"/>
    </source>
</evidence>
<dbReference type="InterPro" id="IPR036749">
    <property type="entry name" value="Expansin_CBD_sf"/>
</dbReference>
<dbReference type="SUPFAM" id="SSF46689">
    <property type="entry name" value="Homeodomain-like"/>
    <property type="match status" value="1"/>
</dbReference>
<dbReference type="SMART" id="SM00717">
    <property type="entry name" value="SANT"/>
    <property type="match status" value="1"/>
</dbReference>
<dbReference type="Gene3D" id="2.60.40.760">
    <property type="entry name" value="Expansin, cellulose-binding-like domain"/>
    <property type="match status" value="1"/>
</dbReference>
<dbReference type="InterPro" id="IPR007117">
    <property type="entry name" value="Expansin_CBD"/>
</dbReference>
<dbReference type="Pfam" id="PF01357">
    <property type="entry name" value="Expansin_C"/>
    <property type="match status" value="1"/>
</dbReference>
<dbReference type="InterPro" id="IPR007118">
    <property type="entry name" value="Expan_Lol_pI"/>
</dbReference>
<name>A0AA86SU06_9FABA</name>
<dbReference type="InterPro" id="IPR036908">
    <property type="entry name" value="RlpA-like_sf"/>
</dbReference>
<dbReference type="Pfam" id="PF00249">
    <property type="entry name" value="Myb_DNA-binding"/>
    <property type="match status" value="1"/>
</dbReference>
<feature type="compositionally biased region" description="Basic and acidic residues" evidence="14">
    <location>
        <begin position="325"/>
        <end position="336"/>
    </location>
</feature>
<keyword evidence="11" id="KW-0804">Transcription</keyword>
<dbReference type="Gene3D" id="1.10.10.60">
    <property type="entry name" value="Homeodomain-like"/>
    <property type="match status" value="1"/>
</dbReference>
<dbReference type="InterPro" id="IPR007112">
    <property type="entry name" value="Expansin/allergen_DPBB_dom"/>
</dbReference>
<dbReference type="SMART" id="SM00837">
    <property type="entry name" value="DPBB_1"/>
    <property type="match status" value="1"/>
</dbReference>
<dbReference type="InterPro" id="IPR009009">
    <property type="entry name" value="RlpA-like_DPBB"/>
</dbReference>
<keyword evidence="9" id="KW-0238">DNA-binding</keyword>
<dbReference type="InterPro" id="IPR017884">
    <property type="entry name" value="SANT_dom"/>
</dbReference>
<dbReference type="CDD" id="cd00167">
    <property type="entry name" value="SANT"/>
    <property type="match status" value="1"/>
</dbReference>
<evidence type="ECO:0000256" key="2">
    <source>
        <dbReference type="ARBA" id="ARBA00004170"/>
    </source>
</evidence>
<dbReference type="PROSITE" id="PS50842">
    <property type="entry name" value="EXPANSIN_EG45"/>
    <property type="match status" value="1"/>
</dbReference>
<dbReference type="GO" id="GO:0010468">
    <property type="term" value="P:regulation of gene expression"/>
    <property type="evidence" value="ECO:0007669"/>
    <property type="project" value="UniProtKB-ARBA"/>
</dbReference>
<evidence type="ECO:0000256" key="1">
    <source>
        <dbReference type="ARBA" id="ARBA00004123"/>
    </source>
</evidence>
<feature type="domain" description="Expansin-like CBD" evidence="17">
    <location>
        <begin position="738"/>
        <end position="817"/>
    </location>
</feature>
<dbReference type="CDD" id="cd22274">
    <property type="entry name" value="DPBB_EXPA_N"/>
    <property type="match status" value="1"/>
</dbReference>
<keyword evidence="5" id="KW-0134">Cell wall</keyword>
<dbReference type="PROSITE" id="PS50843">
    <property type="entry name" value="EXPANSIN_CBD"/>
    <property type="match status" value="1"/>
</dbReference>
<dbReference type="InterPro" id="IPR017930">
    <property type="entry name" value="Myb_dom"/>
</dbReference>
<comment type="subcellular location">
    <subcellularLocation>
        <location evidence="2">Membrane</location>
        <topology evidence="2">Peripheral membrane protein</topology>
    </subcellularLocation>
    <subcellularLocation>
        <location evidence="1">Nucleus</location>
    </subcellularLocation>
    <subcellularLocation>
        <location evidence="3">Secreted</location>
        <location evidence="3">Cell wall</location>
    </subcellularLocation>
</comment>
<evidence type="ECO:0000259" key="16">
    <source>
        <dbReference type="PROSITE" id="PS50842"/>
    </source>
</evidence>
<dbReference type="PRINTS" id="PR01225">
    <property type="entry name" value="EXPANSNFAMLY"/>
</dbReference>
<dbReference type="GO" id="GO:0009653">
    <property type="term" value="P:anatomical structure morphogenesis"/>
    <property type="evidence" value="ECO:0007669"/>
    <property type="project" value="UniProtKB-ARBA"/>
</dbReference>
<reference evidence="20" key="1">
    <citation type="submission" date="2023-10" db="EMBL/GenBank/DDBJ databases">
        <authorList>
            <person name="Domelevo Entfellner J.-B."/>
        </authorList>
    </citation>
    <scope>NUCLEOTIDE SEQUENCE</scope>
</reference>
<accession>A0AA86SU06</accession>
<dbReference type="Pfam" id="PF03330">
    <property type="entry name" value="DPBB_1"/>
    <property type="match status" value="1"/>
</dbReference>
<evidence type="ECO:0000256" key="11">
    <source>
        <dbReference type="ARBA" id="ARBA00023163"/>
    </source>
</evidence>
<keyword evidence="13" id="KW-0961">Cell wall biogenesis/degradation</keyword>
<organism evidence="20 21">
    <name type="scientific">Sphenostylis stenocarpa</name>
    <dbReference type="NCBI Taxonomy" id="92480"/>
    <lineage>
        <taxon>Eukaryota</taxon>
        <taxon>Viridiplantae</taxon>
        <taxon>Streptophyta</taxon>
        <taxon>Embryophyta</taxon>
        <taxon>Tracheophyta</taxon>
        <taxon>Spermatophyta</taxon>
        <taxon>Magnoliopsida</taxon>
        <taxon>eudicotyledons</taxon>
        <taxon>Gunneridae</taxon>
        <taxon>Pentapetalae</taxon>
        <taxon>rosids</taxon>
        <taxon>fabids</taxon>
        <taxon>Fabales</taxon>
        <taxon>Fabaceae</taxon>
        <taxon>Papilionoideae</taxon>
        <taxon>50 kb inversion clade</taxon>
        <taxon>NPAAA clade</taxon>
        <taxon>indigoferoid/millettioid clade</taxon>
        <taxon>Phaseoleae</taxon>
        <taxon>Sphenostylis</taxon>
    </lineage>
</organism>
<dbReference type="GO" id="GO:0009664">
    <property type="term" value="P:plant-type cell wall organization"/>
    <property type="evidence" value="ECO:0007669"/>
    <property type="project" value="InterPro"/>
</dbReference>
<protein>
    <recommendedName>
        <fullName evidence="22">Expansin</fullName>
    </recommendedName>
</protein>
<dbReference type="AlphaFoldDB" id="A0AA86SU06"/>
<keyword evidence="10" id="KW-0472">Membrane</keyword>
<keyword evidence="7" id="KW-0732">Signal</keyword>
<dbReference type="PROSITE" id="PS51294">
    <property type="entry name" value="HTH_MYB"/>
    <property type="match status" value="1"/>
</dbReference>
<dbReference type="InterPro" id="IPR006447">
    <property type="entry name" value="Myb_dom_plants"/>
</dbReference>
<proteinExistence type="inferred from homology"/>
<dbReference type="Gene3D" id="2.40.40.10">
    <property type="entry name" value="RlpA-like domain"/>
    <property type="match status" value="1"/>
</dbReference>
<feature type="compositionally biased region" description="Basic and acidic residues" evidence="14">
    <location>
        <begin position="256"/>
        <end position="272"/>
    </location>
</feature>
<keyword evidence="12" id="KW-0539">Nucleus</keyword>
<dbReference type="GO" id="GO:0016020">
    <property type="term" value="C:membrane"/>
    <property type="evidence" value="ECO:0007669"/>
    <property type="project" value="UniProtKB-SubCell"/>
</dbReference>
<dbReference type="GO" id="GO:0005634">
    <property type="term" value="C:nucleus"/>
    <property type="evidence" value="ECO:0007669"/>
    <property type="project" value="UniProtKB-SubCell"/>
</dbReference>
<evidence type="ECO:0000313" key="20">
    <source>
        <dbReference type="EMBL" id="CAJ1970894.1"/>
    </source>
</evidence>
<evidence type="ECO:0000256" key="12">
    <source>
        <dbReference type="ARBA" id="ARBA00023242"/>
    </source>
</evidence>
<evidence type="ECO:0000256" key="14">
    <source>
        <dbReference type="SAM" id="MobiDB-lite"/>
    </source>
</evidence>
<evidence type="ECO:0000256" key="3">
    <source>
        <dbReference type="ARBA" id="ARBA00004191"/>
    </source>
</evidence>
<sequence length="822" mass="90425">MIAIPVFNVHKPSIIKPFFIVSFVDLRTIDHFLVNYICVTVAAAPRASTLRFGKVGVIVANSRMLDKTKDETVSSFGAKRSPFDTKLLVPELQREKCGVLKEKIFTTWRYNLKSFHLGMGPNAFTRSRGGLPIRDGISLNSGVHSVADIPLHDQFSCGNDYALKVRKPYTITKQRERWTDEEHKKFLEALKLYGRAWRRIEEHVGTKTAVQIRSHAQKFFSKIVRESSGNSAALEESIEIPPPRPKRKPTHPYPRKLVEISKKEVSNSEHPLRSNSLKSSDFGQENNSPKSVLSTVISENLGSSDSETPTGSLSPVSSISGVPTDRFELAEPKASFEEEGSPPSSAHDEQPPVKLELFHKESVSTKDDAAEELSGRTLKLFGITLLVTDTSKPSSLTTEPCKPIPAAATYLMQLQNGCSDIGEGTASIVPRWTFSHNALFVPLHKESKGKHLYSNVGDFERKEVQKEGSWTGSSTSSINDGDNTEKSDDQAKSHVHCFSKRDGQLDLLDHSSPSETSTIFELRVSPKTCGKGFVPYKRCMAEREIQYSSVCDEEREEQLAAAAAFTQAILLTLVSSHYSSSSDSAPSVQASPEFAEWRSAHATYYAAADPRDAVGGACGYGDLVKGGYGMATVGLSETLFERGQICGACFELRCVDDNRWCIPGTSIIVTATNFCAPNYGFTSDGGGHCNPPNKHFVLPIEAFEKIAIWKAGNMPVQYRRIKCRKEGGIRFTVTGSGIFISVLISNVAGHGDIVAVKVKGSRTGWLPMGRNWGQIWHVNALLQNQPLSFEVTASDGKTVTSYSVAPKDWTFGQTFEGKQFET</sequence>
<comment type="similarity">
    <text evidence="4">Belongs to the expansin family. Expansin A subfamily.</text>
</comment>
<feature type="domain" description="SANT" evidence="18">
    <location>
        <begin position="173"/>
        <end position="224"/>
    </location>
</feature>
<dbReference type="GO" id="GO:0005576">
    <property type="term" value="C:extracellular region"/>
    <property type="evidence" value="ECO:0007669"/>
    <property type="project" value="InterPro"/>
</dbReference>
<feature type="compositionally biased region" description="Polar residues" evidence="14">
    <location>
        <begin position="468"/>
        <end position="481"/>
    </location>
</feature>
<evidence type="ECO:0000256" key="10">
    <source>
        <dbReference type="ARBA" id="ARBA00023136"/>
    </source>
</evidence>
<keyword evidence="8" id="KW-0805">Transcription regulation</keyword>
<dbReference type="InterPro" id="IPR002963">
    <property type="entry name" value="Expansin"/>
</dbReference>
<dbReference type="PANTHER" id="PTHR31867">
    <property type="entry name" value="EXPANSIN-A15"/>
    <property type="match status" value="1"/>
</dbReference>
<evidence type="ECO:0000256" key="6">
    <source>
        <dbReference type="ARBA" id="ARBA00022525"/>
    </source>
</evidence>
<dbReference type="PROSITE" id="PS50090">
    <property type="entry name" value="MYB_LIKE"/>
    <property type="match status" value="1"/>
</dbReference>
<evidence type="ECO:0008006" key="22">
    <source>
        <dbReference type="Google" id="ProtNLM"/>
    </source>
</evidence>
<evidence type="ECO:0000259" key="17">
    <source>
        <dbReference type="PROSITE" id="PS50843"/>
    </source>
</evidence>
<dbReference type="SUPFAM" id="SSF50685">
    <property type="entry name" value="Barwin-like endoglucanases"/>
    <property type="match status" value="1"/>
</dbReference>
<dbReference type="InterPro" id="IPR009057">
    <property type="entry name" value="Homeodomain-like_sf"/>
</dbReference>
<evidence type="ECO:0000256" key="4">
    <source>
        <dbReference type="ARBA" id="ARBA00005392"/>
    </source>
</evidence>
<dbReference type="PROSITE" id="PS51293">
    <property type="entry name" value="SANT"/>
    <property type="match status" value="1"/>
</dbReference>
<keyword evidence="21" id="KW-1185">Reference proteome</keyword>
<evidence type="ECO:0000256" key="7">
    <source>
        <dbReference type="ARBA" id="ARBA00022729"/>
    </source>
</evidence>
<evidence type="ECO:0000259" key="18">
    <source>
        <dbReference type="PROSITE" id="PS51293"/>
    </source>
</evidence>
<dbReference type="NCBIfam" id="TIGR01557">
    <property type="entry name" value="myb_SHAQKYF"/>
    <property type="match status" value="1"/>
</dbReference>
<feature type="region of interest" description="Disordered" evidence="14">
    <location>
        <begin position="231"/>
        <end position="352"/>
    </location>
</feature>
<evidence type="ECO:0000259" key="19">
    <source>
        <dbReference type="PROSITE" id="PS51294"/>
    </source>
</evidence>
<feature type="domain" description="Myb-like" evidence="15">
    <location>
        <begin position="170"/>
        <end position="220"/>
    </location>
</feature>
<dbReference type="GO" id="GO:0003677">
    <property type="term" value="F:DNA binding"/>
    <property type="evidence" value="ECO:0007669"/>
    <property type="project" value="UniProtKB-KW"/>
</dbReference>
<dbReference type="Proteomes" id="UP001189624">
    <property type="component" value="Chromosome 8"/>
</dbReference>
<dbReference type="InterPro" id="IPR001005">
    <property type="entry name" value="SANT/Myb"/>
</dbReference>
<evidence type="ECO:0000259" key="15">
    <source>
        <dbReference type="PROSITE" id="PS50090"/>
    </source>
</evidence>
<feature type="domain" description="Expansin-like EG45" evidence="16">
    <location>
        <begin position="615"/>
        <end position="728"/>
    </location>
</feature>
<dbReference type="Gramene" id="rna-AYBTSS11_LOCUS22887">
    <property type="protein sequence ID" value="CAJ1970894.1"/>
    <property type="gene ID" value="gene-AYBTSS11_LOCUS22887"/>
</dbReference>
<evidence type="ECO:0000256" key="8">
    <source>
        <dbReference type="ARBA" id="ARBA00023015"/>
    </source>
</evidence>